<keyword evidence="3" id="KW-1185">Reference proteome</keyword>
<dbReference type="InterPro" id="IPR036249">
    <property type="entry name" value="Thioredoxin-like_sf"/>
</dbReference>
<feature type="non-terminal residue" evidence="2">
    <location>
        <position position="65"/>
    </location>
</feature>
<dbReference type="GO" id="GO:0045494">
    <property type="term" value="P:photoreceptor cell maintenance"/>
    <property type="evidence" value="ECO:0007669"/>
    <property type="project" value="InterPro"/>
</dbReference>
<feature type="non-terminal residue" evidence="2">
    <location>
        <position position="1"/>
    </location>
</feature>
<dbReference type="InterPro" id="IPR029519">
    <property type="entry name" value="RdCVF2"/>
</dbReference>
<proteinExistence type="predicted"/>
<dbReference type="AlphaFoldDB" id="A0A813F7R4"/>
<dbReference type="InterPro" id="IPR012336">
    <property type="entry name" value="Thioredoxin-like_fold"/>
</dbReference>
<dbReference type="SUPFAM" id="SSF52833">
    <property type="entry name" value="Thioredoxin-like"/>
    <property type="match status" value="1"/>
</dbReference>
<dbReference type="EMBL" id="CAJNNV010019010">
    <property type="protein sequence ID" value="CAE8606321.1"/>
    <property type="molecule type" value="Genomic_DNA"/>
</dbReference>
<dbReference type="Proteomes" id="UP000654075">
    <property type="component" value="Unassembled WGS sequence"/>
</dbReference>
<gene>
    <name evidence="2" type="ORF">PGLA1383_LOCUS24305</name>
</gene>
<feature type="domain" description="Thioredoxin-like fold" evidence="1">
    <location>
        <begin position="22"/>
        <end position="65"/>
    </location>
</feature>
<protein>
    <recommendedName>
        <fullName evidence="1">Thioredoxin-like fold domain-containing protein</fullName>
    </recommendedName>
</protein>
<name>A0A813F7R4_POLGL</name>
<organism evidence="2 3">
    <name type="scientific">Polarella glacialis</name>
    <name type="common">Dinoflagellate</name>
    <dbReference type="NCBI Taxonomy" id="89957"/>
    <lineage>
        <taxon>Eukaryota</taxon>
        <taxon>Sar</taxon>
        <taxon>Alveolata</taxon>
        <taxon>Dinophyceae</taxon>
        <taxon>Suessiales</taxon>
        <taxon>Suessiaceae</taxon>
        <taxon>Polarella</taxon>
    </lineage>
</organism>
<dbReference type="PANTHER" id="PTHR46762:SF1">
    <property type="entry name" value="NUCLEOREDOXIN-LIKE PROTEIN 2"/>
    <property type="match status" value="1"/>
</dbReference>
<dbReference type="OrthoDB" id="409136at2759"/>
<dbReference type="PANTHER" id="PTHR46762">
    <property type="entry name" value="NUCLEOREDOXIN-LIKE PROTEIN 2"/>
    <property type="match status" value="1"/>
</dbReference>
<accession>A0A813F7R4</accession>
<sequence>YGLQLSDKTGKPFDAQQLTSSDVIAFYFSAHWCPPCRQFTPLLKKFQETLLSHGEKSLKIIFVSS</sequence>
<evidence type="ECO:0000259" key="1">
    <source>
        <dbReference type="Pfam" id="PF13905"/>
    </source>
</evidence>
<comment type="caution">
    <text evidence="2">The sequence shown here is derived from an EMBL/GenBank/DDBJ whole genome shotgun (WGS) entry which is preliminary data.</text>
</comment>
<dbReference type="OMA" id="KYDCKEL"/>
<evidence type="ECO:0000313" key="3">
    <source>
        <dbReference type="Proteomes" id="UP000654075"/>
    </source>
</evidence>
<reference evidence="2" key="1">
    <citation type="submission" date="2021-02" db="EMBL/GenBank/DDBJ databases">
        <authorList>
            <person name="Dougan E. K."/>
            <person name="Rhodes N."/>
            <person name="Thang M."/>
            <person name="Chan C."/>
        </authorList>
    </citation>
    <scope>NUCLEOTIDE SEQUENCE</scope>
</reference>
<dbReference type="Pfam" id="PF13905">
    <property type="entry name" value="Thioredoxin_8"/>
    <property type="match status" value="1"/>
</dbReference>
<dbReference type="Gene3D" id="3.40.30.10">
    <property type="entry name" value="Glutaredoxin"/>
    <property type="match status" value="1"/>
</dbReference>
<evidence type="ECO:0000313" key="2">
    <source>
        <dbReference type="EMBL" id="CAE8606321.1"/>
    </source>
</evidence>